<evidence type="ECO:0000256" key="9">
    <source>
        <dbReference type="SAM" id="Coils"/>
    </source>
</evidence>
<evidence type="ECO:0000256" key="8">
    <source>
        <dbReference type="PROSITE-ProRule" id="PRU00169"/>
    </source>
</evidence>
<dbReference type="EC" id="2.7.13.3" evidence="3"/>
<dbReference type="SUPFAM" id="SSF47384">
    <property type="entry name" value="Homodimeric domain of signal transducing histidine kinase"/>
    <property type="match status" value="1"/>
</dbReference>
<dbReference type="SMART" id="SM00387">
    <property type="entry name" value="HATPase_c"/>
    <property type="match status" value="1"/>
</dbReference>
<dbReference type="InterPro" id="IPR011006">
    <property type="entry name" value="CheY-like_superfamily"/>
</dbReference>
<evidence type="ECO:0000259" key="11">
    <source>
        <dbReference type="PROSITE" id="PS50109"/>
    </source>
</evidence>
<feature type="domain" description="Histidine kinase" evidence="11">
    <location>
        <begin position="301"/>
        <end position="522"/>
    </location>
</feature>
<reference evidence="14 15" key="1">
    <citation type="submission" date="2021-11" db="EMBL/GenBank/DDBJ databases">
        <title>Genomic of Niabella pedocola.</title>
        <authorList>
            <person name="Wu T."/>
        </authorList>
    </citation>
    <scope>NUCLEOTIDE SEQUENCE [LARGE SCALE GENOMIC DNA]</scope>
    <source>
        <strain evidence="14 15">JCM 31011</strain>
    </source>
</reference>
<protein>
    <recommendedName>
        <fullName evidence="3">histidine kinase</fullName>
        <ecNumber evidence="3">2.7.13.3</ecNumber>
    </recommendedName>
</protein>
<evidence type="ECO:0000256" key="4">
    <source>
        <dbReference type="ARBA" id="ARBA00022553"/>
    </source>
</evidence>
<comment type="subcellular location">
    <subcellularLocation>
        <location evidence="2">Membrane</location>
    </subcellularLocation>
</comment>
<dbReference type="PANTHER" id="PTHR45339:SF1">
    <property type="entry name" value="HYBRID SIGNAL TRANSDUCTION HISTIDINE KINASE J"/>
    <property type="match status" value="1"/>
</dbReference>
<evidence type="ECO:0000256" key="10">
    <source>
        <dbReference type="SAM" id="Phobius"/>
    </source>
</evidence>
<accession>A0ABS8PSN9</accession>
<dbReference type="Pfam" id="PF00672">
    <property type="entry name" value="HAMP"/>
    <property type="match status" value="1"/>
</dbReference>
<keyword evidence="10" id="KW-0472">Membrane</keyword>
<keyword evidence="7" id="KW-0902">Two-component regulatory system</keyword>
<dbReference type="SMART" id="SM00304">
    <property type="entry name" value="HAMP"/>
    <property type="match status" value="1"/>
</dbReference>
<dbReference type="Gene3D" id="6.10.340.10">
    <property type="match status" value="1"/>
</dbReference>
<dbReference type="Gene3D" id="3.40.50.2300">
    <property type="match status" value="1"/>
</dbReference>
<evidence type="ECO:0000256" key="2">
    <source>
        <dbReference type="ARBA" id="ARBA00004370"/>
    </source>
</evidence>
<feature type="transmembrane region" description="Helical" evidence="10">
    <location>
        <begin position="193"/>
        <end position="215"/>
    </location>
</feature>
<dbReference type="PROSITE" id="PS50109">
    <property type="entry name" value="HIS_KIN"/>
    <property type="match status" value="1"/>
</dbReference>
<dbReference type="Gene3D" id="1.10.287.130">
    <property type="match status" value="1"/>
</dbReference>
<dbReference type="InterPro" id="IPR036097">
    <property type="entry name" value="HisK_dim/P_sf"/>
</dbReference>
<feature type="domain" description="HAMP" evidence="13">
    <location>
        <begin position="217"/>
        <end position="269"/>
    </location>
</feature>
<keyword evidence="10" id="KW-1133">Transmembrane helix</keyword>
<dbReference type="PROSITE" id="PS50885">
    <property type="entry name" value="HAMP"/>
    <property type="match status" value="1"/>
</dbReference>
<evidence type="ECO:0000256" key="6">
    <source>
        <dbReference type="ARBA" id="ARBA00022777"/>
    </source>
</evidence>
<evidence type="ECO:0000313" key="14">
    <source>
        <dbReference type="EMBL" id="MCD2424106.1"/>
    </source>
</evidence>
<dbReference type="Pfam" id="PF00512">
    <property type="entry name" value="HisKA"/>
    <property type="match status" value="1"/>
</dbReference>
<dbReference type="Pfam" id="PF02518">
    <property type="entry name" value="HATPase_c"/>
    <property type="match status" value="1"/>
</dbReference>
<dbReference type="InterPro" id="IPR001789">
    <property type="entry name" value="Sig_transdc_resp-reg_receiver"/>
</dbReference>
<dbReference type="SMART" id="SM00448">
    <property type="entry name" value="REC"/>
    <property type="match status" value="1"/>
</dbReference>
<dbReference type="InterPro" id="IPR036890">
    <property type="entry name" value="HATPase_C_sf"/>
</dbReference>
<feature type="modified residue" description="4-aspartylphosphate" evidence="8">
    <location>
        <position position="594"/>
    </location>
</feature>
<keyword evidence="10" id="KW-0812">Transmembrane</keyword>
<dbReference type="SMART" id="SM00388">
    <property type="entry name" value="HisKA"/>
    <property type="match status" value="1"/>
</dbReference>
<dbReference type="CDD" id="cd00082">
    <property type="entry name" value="HisKA"/>
    <property type="match status" value="1"/>
</dbReference>
<evidence type="ECO:0000256" key="1">
    <source>
        <dbReference type="ARBA" id="ARBA00000085"/>
    </source>
</evidence>
<evidence type="ECO:0000259" key="12">
    <source>
        <dbReference type="PROSITE" id="PS50110"/>
    </source>
</evidence>
<dbReference type="SUPFAM" id="SSF52172">
    <property type="entry name" value="CheY-like"/>
    <property type="match status" value="1"/>
</dbReference>
<dbReference type="EMBL" id="JAJNEC010000005">
    <property type="protein sequence ID" value="MCD2424106.1"/>
    <property type="molecule type" value="Genomic_DNA"/>
</dbReference>
<dbReference type="CDD" id="cd16922">
    <property type="entry name" value="HATPase_EvgS-ArcB-TorS-like"/>
    <property type="match status" value="1"/>
</dbReference>
<dbReference type="PRINTS" id="PR00344">
    <property type="entry name" value="BCTRLSENSOR"/>
</dbReference>
<organism evidence="14 15">
    <name type="scientific">Niabella pedocola</name>
    <dbReference type="NCBI Taxonomy" id="1752077"/>
    <lineage>
        <taxon>Bacteria</taxon>
        <taxon>Pseudomonadati</taxon>
        <taxon>Bacteroidota</taxon>
        <taxon>Chitinophagia</taxon>
        <taxon>Chitinophagales</taxon>
        <taxon>Chitinophagaceae</taxon>
        <taxon>Niabella</taxon>
    </lineage>
</organism>
<keyword evidence="15" id="KW-1185">Reference proteome</keyword>
<dbReference type="PROSITE" id="PS50110">
    <property type="entry name" value="RESPONSE_REGULATORY"/>
    <property type="match status" value="1"/>
</dbReference>
<name>A0ABS8PSN9_9BACT</name>
<feature type="domain" description="Response regulatory" evidence="12">
    <location>
        <begin position="545"/>
        <end position="662"/>
    </location>
</feature>
<evidence type="ECO:0000259" key="13">
    <source>
        <dbReference type="PROSITE" id="PS50885"/>
    </source>
</evidence>
<keyword evidence="6" id="KW-0418">Kinase</keyword>
<evidence type="ECO:0000256" key="7">
    <source>
        <dbReference type="ARBA" id="ARBA00023012"/>
    </source>
</evidence>
<gene>
    <name evidence="14" type="ORF">LQ567_15105</name>
</gene>
<evidence type="ECO:0000256" key="3">
    <source>
        <dbReference type="ARBA" id="ARBA00012438"/>
    </source>
</evidence>
<keyword evidence="5" id="KW-0808">Transferase</keyword>
<keyword evidence="4 8" id="KW-0597">Phosphoprotein</keyword>
<dbReference type="CDD" id="cd06225">
    <property type="entry name" value="HAMP"/>
    <property type="match status" value="1"/>
</dbReference>
<dbReference type="InterPro" id="IPR003660">
    <property type="entry name" value="HAMP_dom"/>
</dbReference>
<keyword evidence="9" id="KW-0175">Coiled coil</keyword>
<dbReference type="Proteomes" id="UP001199816">
    <property type="component" value="Unassembled WGS sequence"/>
</dbReference>
<comment type="catalytic activity">
    <reaction evidence="1">
        <text>ATP + protein L-histidine = ADP + protein N-phospho-L-histidine.</text>
        <dbReference type="EC" id="2.7.13.3"/>
    </reaction>
</comment>
<dbReference type="Gene3D" id="3.30.565.10">
    <property type="entry name" value="Histidine kinase-like ATPase, C-terminal domain"/>
    <property type="match status" value="1"/>
</dbReference>
<dbReference type="Pfam" id="PF00072">
    <property type="entry name" value="Response_reg"/>
    <property type="match status" value="1"/>
</dbReference>
<feature type="coiled-coil region" evidence="9">
    <location>
        <begin position="254"/>
        <end position="291"/>
    </location>
</feature>
<sequence>MIGIMALLLVLEFCTLWWALGTLSATRAFVNGEGLWSKGQKNAVTSLLLYAHSRDENDYRDYLDFLKVPMGDRKLRLSLSGSKPDIVAARRGMLEGRNHPADVDGVIRLFLRFKNVSFLKDAIAIWSAADSSLDQLMQMGTTLHQQIGTASTSKQEIDASLSRIKQLNITVTQLEDDFSLTLGAGARWLERTVLWLMLALSLTIGAISLLVAISVSRSIVKGVREIIRGTGLVSEGVLNTRINVYSDDEIGRLAQAFNQMIDTLERNFQQIQQLEDTGVNLKRDKERAEASEKAKQLFLAKMSHEIRTPMNAILGFARLLEESLTTREQQEYIRIIIKSGDSLLIILNDILDFSRMEAGKITFENAPFSPGDVMHTAKLMMEPRARQKGLAIECTIDAQLPEKVMGDSVRLNQVLLNLLSNAIKFTSLGSIRLSARLAETHEASCWIEFEVADTGIGIPAEQQERIFESFEQVANTNAHRFGGIGLGLSIVKQLIEMQQGELFIDSRPGAGSRFHFRLSFMKYHETETAVAENTSPVDINGNGIRVLVAEDNRINQMLVMKVLKKQGFETALAENGQIALEKYRQTDFDIILMDLQMPVMDGYEAAQRIRLMDNGKNGIPIIALSAHTFQGEYERCMAMGINDFISKPFEREELYSKILHLVKNRKPEKISVL</sequence>
<dbReference type="InterPro" id="IPR003594">
    <property type="entry name" value="HATPase_dom"/>
</dbReference>
<dbReference type="SUPFAM" id="SSF55874">
    <property type="entry name" value="ATPase domain of HSP90 chaperone/DNA topoisomerase II/histidine kinase"/>
    <property type="match status" value="1"/>
</dbReference>
<dbReference type="CDD" id="cd17546">
    <property type="entry name" value="REC_hyHK_CKI1_RcsC-like"/>
    <property type="match status" value="1"/>
</dbReference>
<dbReference type="RefSeq" id="WP_231005361.1">
    <property type="nucleotide sequence ID" value="NZ_JAJNEC010000005.1"/>
</dbReference>
<comment type="caution">
    <text evidence="14">The sequence shown here is derived from an EMBL/GenBank/DDBJ whole genome shotgun (WGS) entry which is preliminary data.</text>
</comment>
<dbReference type="InterPro" id="IPR005467">
    <property type="entry name" value="His_kinase_dom"/>
</dbReference>
<dbReference type="SUPFAM" id="SSF158472">
    <property type="entry name" value="HAMP domain-like"/>
    <property type="match status" value="1"/>
</dbReference>
<dbReference type="InterPro" id="IPR004358">
    <property type="entry name" value="Sig_transdc_His_kin-like_C"/>
</dbReference>
<evidence type="ECO:0000313" key="15">
    <source>
        <dbReference type="Proteomes" id="UP001199816"/>
    </source>
</evidence>
<dbReference type="InterPro" id="IPR003661">
    <property type="entry name" value="HisK_dim/P_dom"/>
</dbReference>
<dbReference type="PANTHER" id="PTHR45339">
    <property type="entry name" value="HYBRID SIGNAL TRANSDUCTION HISTIDINE KINASE J"/>
    <property type="match status" value="1"/>
</dbReference>
<evidence type="ECO:0000256" key="5">
    <source>
        <dbReference type="ARBA" id="ARBA00022679"/>
    </source>
</evidence>
<proteinExistence type="predicted"/>